<gene>
    <name evidence="2" type="ORF">POTOM_062077</name>
</gene>
<proteinExistence type="predicted"/>
<name>A0A8X7XNE2_POPTO</name>
<evidence type="ECO:0000313" key="3">
    <source>
        <dbReference type="Proteomes" id="UP000886885"/>
    </source>
</evidence>
<dbReference type="OrthoDB" id="427368at2759"/>
<dbReference type="GO" id="GO:0000278">
    <property type="term" value="P:mitotic cell cycle"/>
    <property type="evidence" value="ECO:0007669"/>
    <property type="project" value="TreeGrafter"/>
</dbReference>
<accession>A0A8X7XNE2</accession>
<dbReference type="GO" id="GO:0003682">
    <property type="term" value="F:chromatin binding"/>
    <property type="evidence" value="ECO:0007669"/>
    <property type="project" value="TreeGrafter"/>
</dbReference>
<reference evidence="2" key="1">
    <citation type="journal article" date="2020" name="bioRxiv">
        <title>Hybrid origin of Populus tomentosa Carr. identified through genome sequencing and phylogenomic analysis.</title>
        <authorList>
            <person name="An X."/>
            <person name="Gao K."/>
            <person name="Chen Z."/>
            <person name="Li J."/>
            <person name="Yang X."/>
            <person name="Yang X."/>
            <person name="Zhou J."/>
            <person name="Guo T."/>
            <person name="Zhao T."/>
            <person name="Huang S."/>
            <person name="Miao D."/>
            <person name="Khan W.U."/>
            <person name="Rao P."/>
            <person name="Ye M."/>
            <person name="Lei B."/>
            <person name="Liao W."/>
            <person name="Wang J."/>
            <person name="Ji L."/>
            <person name="Li Y."/>
            <person name="Guo B."/>
            <person name="Mustafa N.S."/>
            <person name="Li S."/>
            <person name="Yun Q."/>
            <person name="Keller S.R."/>
            <person name="Mao J."/>
            <person name="Zhang R."/>
            <person name="Strauss S.H."/>
        </authorList>
    </citation>
    <scope>NUCLEOTIDE SEQUENCE</scope>
    <source>
        <strain evidence="2">GM15</strain>
        <tissue evidence="2">Leaf</tissue>
    </source>
</reference>
<dbReference type="AlphaFoldDB" id="A0A8X7XNE2"/>
<comment type="caution">
    <text evidence="2">The sequence shown here is derived from an EMBL/GenBank/DDBJ whole genome shotgun (WGS) entry which is preliminary data.</text>
</comment>
<dbReference type="Pfam" id="PF12341">
    <property type="entry name" value="Mcl1_mid"/>
    <property type="match status" value="1"/>
</dbReference>
<sequence>MIRSKVHILNVQMLGFRVFDIGPSHIEGRLPLIPGSHLPWFGFGFSEEGQLSSYDSKQILWGVLRVFTSQYYGLVLFHEVLISGASKEKKSDESYWVVGLNVSMLFCIVCKRLDMFPR</sequence>
<dbReference type="GO" id="GO:0006281">
    <property type="term" value="P:DNA repair"/>
    <property type="evidence" value="ECO:0007669"/>
    <property type="project" value="TreeGrafter"/>
</dbReference>
<feature type="domain" description="WDHD1/CFT4 second beta-propeller" evidence="1">
    <location>
        <begin position="10"/>
        <end position="117"/>
    </location>
</feature>
<protein>
    <recommendedName>
        <fullName evidence="1">WDHD1/CFT4 second beta-propeller domain-containing protein</fullName>
    </recommendedName>
</protein>
<organism evidence="2 3">
    <name type="scientific">Populus tomentosa</name>
    <name type="common">Chinese white poplar</name>
    <dbReference type="NCBI Taxonomy" id="118781"/>
    <lineage>
        <taxon>Eukaryota</taxon>
        <taxon>Viridiplantae</taxon>
        <taxon>Streptophyta</taxon>
        <taxon>Embryophyta</taxon>
        <taxon>Tracheophyta</taxon>
        <taxon>Spermatophyta</taxon>
        <taxon>Magnoliopsida</taxon>
        <taxon>eudicotyledons</taxon>
        <taxon>Gunneridae</taxon>
        <taxon>Pentapetalae</taxon>
        <taxon>rosids</taxon>
        <taxon>fabids</taxon>
        <taxon>Malpighiales</taxon>
        <taxon>Salicaceae</taxon>
        <taxon>Saliceae</taxon>
        <taxon>Populus</taxon>
    </lineage>
</organism>
<dbReference type="GO" id="GO:0006261">
    <property type="term" value="P:DNA-templated DNA replication"/>
    <property type="evidence" value="ECO:0007669"/>
    <property type="project" value="TreeGrafter"/>
</dbReference>
<dbReference type="PANTHER" id="PTHR19932:SF10">
    <property type="entry name" value="WD REPEAT AND HMG-BOX DNA-BINDING PROTEIN 1"/>
    <property type="match status" value="1"/>
</dbReference>
<evidence type="ECO:0000313" key="2">
    <source>
        <dbReference type="EMBL" id="KAG6735356.1"/>
    </source>
</evidence>
<evidence type="ECO:0000259" key="1">
    <source>
        <dbReference type="Pfam" id="PF12341"/>
    </source>
</evidence>
<dbReference type="GO" id="GO:0043596">
    <property type="term" value="C:nuclear replication fork"/>
    <property type="evidence" value="ECO:0007669"/>
    <property type="project" value="TreeGrafter"/>
</dbReference>
<dbReference type="Proteomes" id="UP000886885">
    <property type="component" value="Unassembled WGS sequence"/>
</dbReference>
<dbReference type="PANTHER" id="PTHR19932">
    <property type="entry name" value="WD REPEAT AND HMG-BOX DNA BINDING PROTEIN"/>
    <property type="match status" value="1"/>
</dbReference>
<dbReference type="InterPro" id="IPR022100">
    <property type="entry name" value="WDHD1/CFT4_beta-prop_2nd"/>
</dbReference>
<dbReference type="EMBL" id="JAAWWB010002237">
    <property type="protein sequence ID" value="KAG6735356.1"/>
    <property type="molecule type" value="Genomic_DNA"/>
</dbReference>
<keyword evidence="3" id="KW-1185">Reference proteome</keyword>